<dbReference type="EMBL" id="SOPX01000002">
    <property type="protein sequence ID" value="TFB31598.1"/>
    <property type="molecule type" value="Genomic_DNA"/>
</dbReference>
<comment type="caution">
    <text evidence="2">The sequence shown here is derived from an EMBL/GenBank/DDBJ whole genome shotgun (WGS) entry which is preliminary data.</text>
</comment>
<dbReference type="AlphaFoldDB" id="A0A497YCC5"/>
<dbReference type="InterPro" id="IPR009003">
    <property type="entry name" value="Peptidase_S1_PA"/>
</dbReference>
<reference evidence="3 5" key="2">
    <citation type="submission" date="2019-03" db="EMBL/GenBank/DDBJ databases">
        <authorList>
            <person name="He R.-H."/>
        </authorList>
    </citation>
    <scope>NUCLEOTIDE SEQUENCE [LARGE SCALE GENOMIC DNA]</scope>
    <source>
        <strain evidence="3 5">DSM 19624</strain>
    </source>
</reference>
<dbReference type="PANTHER" id="PTHR36234">
    <property type="entry name" value="LYSYL ENDOPEPTIDASE"/>
    <property type="match status" value="1"/>
</dbReference>
<dbReference type="PROSITE" id="PS00018">
    <property type="entry name" value="EF_HAND_1"/>
    <property type="match status" value="1"/>
</dbReference>
<evidence type="ECO:0000313" key="5">
    <source>
        <dbReference type="Proteomes" id="UP000297429"/>
    </source>
</evidence>
<dbReference type="PANTHER" id="PTHR36234:SF5">
    <property type="entry name" value="LYSYL ENDOPEPTIDASE"/>
    <property type="match status" value="1"/>
</dbReference>
<name>A0A497YCC5_9SPHI</name>
<organism evidence="2 4">
    <name type="scientific">Pedobacter alluvionis</name>
    <dbReference type="NCBI Taxonomy" id="475253"/>
    <lineage>
        <taxon>Bacteria</taxon>
        <taxon>Pseudomonadati</taxon>
        <taxon>Bacteroidota</taxon>
        <taxon>Sphingobacteriia</taxon>
        <taxon>Sphingobacteriales</taxon>
        <taxon>Sphingobacteriaceae</taxon>
        <taxon>Pedobacter</taxon>
    </lineage>
</organism>
<dbReference type="Pfam" id="PF18962">
    <property type="entry name" value="Por_Secre_tail"/>
    <property type="match status" value="1"/>
</dbReference>
<reference evidence="2 4" key="1">
    <citation type="submission" date="2018-10" db="EMBL/GenBank/DDBJ databases">
        <title>Genomic Encyclopedia of Archaeal and Bacterial Type Strains, Phase II (KMG-II): from individual species to whole genera.</title>
        <authorList>
            <person name="Goeker M."/>
        </authorList>
    </citation>
    <scope>NUCLEOTIDE SEQUENCE [LARGE SCALE GENOMIC DNA]</scope>
    <source>
        <strain evidence="2 4">DSM 19624</strain>
    </source>
</reference>
<evidence type="ECO:0000313" key="4">
    <source>
        <dbReference type="Proteomes" id="UP000273898"/>
    </source>
</evidence>
<dbReference type="InterPro" id="IPR018247">
    <property type="entry name" value="EF_Hand_1_Ca_BS"/>
</dbReference>
<dbReference type="Gene3D" id="2.40.10.10">
    <property type="entry name" value="Trypsin-like serine proteases"/>
    <property type="match status" value="2"/>
</dbReference>
<dbReference type="InterPro" id="IPR026444">
    <property type="entry name" value="Secre_tail"/>
</dbReference>
<dbReference type="RefSeq" id="WP_121282932.1">
    <property type="nucleotide sequence ID" value="NZ_RCCK01000010.1"/>
</dbReference>
<feature type="domain" description="Secretion system C-terminal sorting" evidence="1">
    <location>
        <begin position="621"/>
        <end position="699"/>
    </location>
</feature>
<evidence type="ECO:0000313" key="3">
    <source>
        <dbReference type="EMBL" id="TFB31598.1"/>
    </source>
</evidence>
<protein>
    <submittedName>
        <fullName evidence="2">Putative secreted protein (Por secretion system target)</fullName>
    </submittedName>
    <submittedName>
        <fullName evidence="3">T9SS type A sorting domain-containing protein</fullName>
    </submittedName>
</protein>
<accession>A0A497YCC5</accession>
<sequence length="702" mass="76554">MKKTALIIFTMILIGTISVNAQVLLRESTDTSLIMSFLPKNLNIKRMIKTIVVTTDFSKEKAIVDTAKIPFLYGKPVSKSISISEGSSWSDGESSYAELKISSPGASSLSLNFSKFALSGSALLYIYNEDHDMILGPITSKENNKQGTYGIAPLKGGAITVLLREKDTKSLKTVSQIVISEVIIGYRDVYKSQQSAKGLNDSEPCMVDIACREDWDGGPTARYFTGGSQCTGALVNNENNDGRPFFLTAFHCLDSDNDGTLNANEVNATSNYTFQFFYRRETCLGSVLNSVWQFYGATWRAAYEGTDFALVELFNALPIESNLSLYGWNRSNTPPNWGASIHHPSGDVQKISFTGLIQTSTFSANMWGVEWNLGVTEGGSSGAPLFNESKQVIGQLRGGSSSCSNPTLNDRFGKFGKSWDLQPLAHTQLKYWLSPNQDLFEIAPLDRGLLTGPSNICYGQNATYNMPNLPSGYTITWSVSSQLNIVSSTAGSVTVSPISINSSENGYIRASLNDVVFREYKVIVGVPAPAVSIRMYHSACIGGSDWEASFDITPVTPNLQYIWIYNGAEYPPSTSPDFSIYEFPANPITLNLRVKTSCGISPKLLANDATYYPPCGFSWLISPNPSSTEFEVSKNSGGSSKTVDQKQAFQVTLLDNTGKTIRTGSSSSGSTKINVESVPNGTYFIHINDGTQTIKKQVIVRH</sequence>
<dbReference type="NCBIfam" id="TIGR04183">
    <property type="entry name" value="Por_Secre_tail"/>
    <property type="match status" value="1"/>
</dbReference>
<proteinExistence type="predicted"/>
<dbReference type="OrthoDB" id="9342482at2"/>
<gene>
    <name evidence="2" type="ORF">BCL90_1083</name>
    <name evidence="3" type="ORF">E3V97_13510</name>
</gene>
<dbReference type="SUPFAM" id="SSF50494">
    <property type="entry name" value="Trypsin-like serine proteases"/>
    <property type="match status" value="1"/>
</dbReference>
<dbReference type="Pfam" id="PF13365">
    <property type="entry name" value="Trypsin_2"/>
    <property type="match status" value="1"/>
</dbReference>
<dbReference type="EMBL" id="RCCK01000010">
    <property type="protein sequence ID" value="RLJ80328.1"/>
    <property type="molecule type" value="Genomic_DNA"/>
</dbReference>
<dbReference type="Proteomes" id="UP000297429">
    <property type="component" value="Unassembled WGS sequence"/>
</dbReference>
<keyword evidence="5" id="KW-1185">Reference proteome</keyword>
<dbReference type="Proteomes" id="UP000273898">
    <property type="component" value="Unassembled WGS sequence"/>
</dbReference>
<evidence type="ECO:0000313" key="2">
    <source>
        <dbReference type="EMBL" id="RLJ80328.1"/>
    </source>
</evidence>
<evidence type="ECO:0000259" key="1">
    <source>
        <dbReference type="Pfam" id="PF18962"/>
    </source>
</evidence>
<dbReference type="InterPro" id="IPR043504">
    <property type="entry name" value="Peptidase_S1_PA_chymotrypsin"/>
</dbReference>